<dbReference type="InterPro" id="IPR038050">
    <property type="entry name" value="Neuro_actylchol_rec"/>
</dbReference>
<keyword evidence="9" id="KW-1015">Disulfide bond</keyword>
<reference evidence="19" key="1">
    <citation type="journal article" date="2023" name="G3 (Bethesda)">
        <title>Whole genome assembly and annotation of the endangered Caribbean coral Acropora cervicornis.</title>
        <authorList>
            <person name="Selwyn J.D."/>
            <person name="Vollmer S.V."/>
        </authorList>
    </citation>
    <scope>NUCLEOTIDE SEQUENCE</scope>
    <source>
        <strain evidence="19">K2</strain>
    </source>
</reference>
<dbReference type="InterPro" id="IPR006201">
    <property type="entry name" value="Neur_channel"/>
</dbReference>
<dbReference type="CDD" id="cd18997">
    <property type="entry name" value="LGIC_ECD_nAChR"/>
    <property type="match status" value="1"/>
</dbReference>
<keyword evidence="20" id="KW-1185">Reference proteome</keyword>
<keyword evidence="15" id="KW-0732">Signal</keyword>
<evidence type="ECO:0000256" key="9">
    <source>
        <dbReference type="ARBA" id="ARBA00023157"/>
    </source>
</evidence>
<dbReference type="InterPro" id="IPR036719">
    <property type="entry name" value="Neuro-gated_channel_TM_sf"/>
</dbReference>
<comment type="caution">
    <text evidence="19">The sequence shown here is derived from an EMBL/GenBank/DDBJ whole genome shotgun (WGS) entry which is preliminary data.</text>
</comment>
<sequence length="471" mass="53914">MEILRSKLLAFVLAISLFTPDICSTNFTSRGENHLLEDLFSATRYNKRVRPVRRSEEVVNVTFGLVVREIVDLDDKNQLLITRAEIREYWHDPLMVWNPSEYDGITFISVHPKDIWLPDIVLYNNAGTEFGSGMTRTKAVINHDGLVSINAPTIIESSCKIHVTNYPFDQQNCKLKFGSWTHEVNRLALTLERPSADLHEYSPSVEWELIGVPGEFHSVKYACCDQPFDDVTYNVRIKRRPLYYTMYLIIPCAMISILTLLVFLLPPDCNERMTVGMAILVTLSFFFIMVAENMPATSEAVPLVGMYYTVTMIEVSSAFFMTCWVLRFHHMNPTEGEVPKWVKVYLLGFGAKLFRFNFGNRTNFNEVQNEKKQGDLSLTENNPPGRKVNDNTTKETSASNQPINEKSNGNVISDKKSSSKILAENVQYQMILEARQEEWRKAALVLNHICIWVYLFAVVVSFMAIFLQAPL</sequence>
<evidence type="ECO:0000256" key="15">
    <source>
        <dbReference type="RuleBase" id="RU000687"/>
    </source>
</evidence>
<evidence type="ECO:0000256" key="4">
    <source>
        <dbReference type="ARBA" id="ARBA00022692"/>
    </source>
</evidence>
<keyword evidence="5 15" id="KW-1133">Transmembrane helix</keyword>
<dbReference type="Pfam" id="PF02932">
    <property type="entry name" value="Neur_chan_memb"/>
    <property type="match status" value="1"/>
</dbReference>
<proteinExistence type="inferred from homology"/>
<feature type="transmembrane region" description="Helical" evidence="15">
    <location>
        <begin position="277"/>
        <end position="294"/>
    </location>
</feature>
<evidence type="ECO:0000259" key="18">
    <source>
        <dbReference type="Pfam" id="PF02932"/>
    </source>
</evidence>
<dbReference type="PRINTS" id="PR00252">
    <property type="entry name" value="NRIONCHANNEL"/>
</dbReference>
<feature type="transmembrane region" description="Helical" evidence="15">
    <location>
        <begin position="306"/>
        <end position="326"/>
    </location>
</feature>
<feature type="transmembrane region" description="Helical" evidence="15">
    <location>
        <begin position="444"/>
        <end position="467"/>
    </location>
</feature>
<dbReference type="SUPFAM" id="SSF90112">
    <property type="entry name" value="Neurotransmitter-gated ion-channel transmembrane pore"/>
    <property type="match status" value="1"/>
</dbReference>
<comment type="similarity">
    <text evidence="1">Belongs to the ligand-gated ion channel (TC 1.A.9) family. Acetylcholine receptor (TC 1.A.9.1) subfamily.</text>
</comment>
<organism evidence="19 20">
    <name type="scientific">Acropora cervicornis</name>
    <name type="common">Staghorn coral</name>
    <dbReference type="NCBI Taxonomy" id="6130"/>
    <lineage>
        <taxon>Eukaryota</taxon>
        <taxon>Metazoa</taxon>
        <taxon>Cnidaria</taxon>
        <taxon>Anthozoa</taxon>
        <taxon>Hexacorallia</taxon>
        <taxon>Scleractinia</taxon>
        <taxon>Astrocoeniina</taxon>
        <taxon>Acroporidae</taxon>
        <taxon>Acropora</taxon>
    </lineage>
</organism>
<keyword evidence="3" id="KW-1003">Cell membrane</keyword>
<dbReference type="Gene3D" id="2.70.170.10">
    <property type="entry name" value="Neurotransmitter-gated ion-channel ligand-binding domain"/>
    <property type="match status" value="1"/>
</dbReference>
<comment type="subcellular location">
    <subcellularLocation>
        <location evidence="14">Synaptic cell membrane</location>
        <topology evidence="14">Multi-pass membrane protein</topology>
    </subcellularLocation>
</comment>
<dbReference type="Proteomes" id="UP001249851">
    <property type="component" value="Unassembled WGS sequence"/>
</dbReference>
<evidence type="ECO:0000313" key="20">
    <source>
        <dbReference type="Proteomes" id="UP001249851"/>
    </source>
</evidence>
<evidence type="ECO:0000313" key="19">
    <source>
        <dbReference type="EMBL" id="KAK2569377.1"/>
    </source>
</evidence>
<dbReference type="FunFam" id="2.70.170.10:FF:000016">
    <property type="entry name" value="Nicotinic acetylcholine receptor subunit"/>
    <property type="match status" value="1"/>
</dbReference>
<feature type="signal peptide" evidence="15">
    <location>
        <begin position="1"/>
        <end position="24"/>
    </location>
</feature>
<dbReference type="FunFam" id="1.20.58.390:FF:000043">
    <property type="entry name" value="AcetylCholine Receptor"/>
    <property type="match status" value="1"/>
</dbReference>
<evidence type="ECO:0000256" key="1">
    <source>
        <dbReference type="ARBA" id="ARBA00009237"/>
    </source>
</evidence>
<feature type="domain" description="Neurotransmitter-gated ion-channel transmembrane" evidence="18">
    <location>
        <begin position="248"/>
        <end position="466"/>
    </location>
</feature>
<evidence type="ECO:0000256" key="12">
    <source>
        <dbReference type="ARBA" id="ARBA00023286"/>
    </source>
</evidence>
<dbReference type="GO" id="GO:0022848">
    <property type="term" value="F:acetylcholine-gated monoatomic cation-selective channel activity"/>
    <property type="evidence" value="ECO:0007669"/>
    <property type="project" value="InterPro"/>
</dbReference>
<feature type="compositionally biased region" description="Polar residues" evidence="16">
    <location>
        <begin position="394"/>
        <end position="411"/>
    </location>
</feature>
<keyword evidence="6" id="KW-0770">Synapse</keyword>
<dbReference type="Pfam" id="PF02931">
    <property type="entry name" value="Neur_chan_LBD"/>
    <property type="match status" value="1"/>
</dbReference>
<evidence type="ECO:0000256" key="6">
    <source>
        <dbReference type="ARBA" id="ARBA00023018"/>
    </source>
</evidence>
<dbReference type="PRINTS" id="PR00254">
    <property type="entry name" value="NICOTINICR"/>
</dbReference>
<feature type="chain" id="PRO_5041773978" evidence="15">
    <location>
        <begin position="25"/>
        <end position="471"/>
    </location>
</feature>
<evidence type="ECO:0000259" key="17">
    <source>
        <dbReference type="Pfam" id="PF02931"/>
    </source>
</evidence>
<dbReference type="CDD" id="cd19051">
    <property type="entry name" value="LGIC_TM_cation"/>
    <property type="match status" value="1"/>
</dbReference>
<evidence type="ECO:0000256" key="14">
    <source>
        <dbReference type="ARBA" id="ARBA00034099"/>
    </source>
</evidence>
<dbReference type="GO" id="GO:0004888">
    <property type="term" value="F:transmembrane signaling receptor activity"/>
    <property type="evidence" value="ECO:0007669"/>
    <property type="project" value="InterPro"/>
</dbReference>
<dbReference type="Gene3D" id="1.20.58.390">
    <property type="entry name" value="Neurotransmitter-gated ion-channel transmembrane domain"/>
    <property type="match status" value="2"/>
</dbReference>
<evidence type="ECO:0000256" key="16">
    <source>
        <dbReference type="SAM" id="MobiDB-lite"/>
    </source>
</evidence>
<dbReference type="InterPro" id="IPR002394">
    <property type="entry name" value="Nicotinic_acetylcholine_rcpt"/>
</dbReference>
<reference evidence="19" key="2">
    <citation type="journal article" date="2023" name="Science">
        <title>Genomic signatures of disease resistance in endangered staghorn corals.</title>
        <authorList>
            <person name="Vollmer S.V."/>
            <person name="Selwyn J.D."/>
            <person name="Despard B.A."/>
            <person name="Roesel C.L."/>
        </authorList>
    </citation>
    <scope>NUCLEOTIDE SEQUENCE</scope>
    <source>
        <strain evidence="19">K2</strain>
    </source>
</reference>
<keyword evidence="8 15" id="KW-0472">Membrane</keyword>
<keyword evidence="12" id="KW-1071">Ligand-gated ion channel</keyword>
<evidence type="ECO:0000256" key="3">
    <source>
        <dbReference type="ARBA" id="ARBA00022475"/>
    </source>
</evidence>
<evidence type="ECO:0000256" key="2">
    <source>
        <dbReference type="ARBA" id="ARBA00022448"/>
    </source>
</evidence>
<dbReference type="GO" id="GO:0045211">
    <property type="term" value="C:postsynaptic membrane"/>
    <property type="evidence" value="ECO:0007669"/>
    <property type="project" value="InterPro"/>
</dbReference>
<evidence type="ECO:0000256" key="7">
    <source>
        <dbReference type="ARBA" id="ARBA00023065"/>
    </source>
</evidence>
<dbReference type="SUPFAM" id="SSF63712">
    <property type="entry name" value="Nicotinic receptor ligand binding domain-like"/>
    <property type="match status" value="1"/>
</dbReference>
<dbReference type="PROSITE" id="PS00236">
    <property type="entry name" value="NEUROTR_ION_CHANNEL"/>
    <property type="match status" value="1"/>
</dbReference>
<dbReference type="NCBIfam" id="TIGR00860">
    <property type="entry name" value="LIC"/>
    <property type="match status" value="1"/>
</dbReference>
<dbReference type="PANTHER" id="PTHR18945">
    <property type="entry name" value="NEUROTRANSMITTER GATED ION CHANNEL"/>
    <property type="match status" value="1"/>
</dbReference>
<keyword evidence="4 15" id="KW-0812">Transmembrane</keyword>
<keyword evidence="7 15" id="KW-0406">Ion transport</keyword>
<feature type="region of interest" description="Disordered" evidence="16">
    <location>
        <begin position="369"/>
        <end position="413"/>
    </location>
</feature>
<evidence type="ECO:0000256" key="5">
    <source>
        <dbReference type="ARBA" id="ARBA00022989"/>
    </source>
</evidence>
<feature type="transmembrane region" description="Helical" evidence="15">
    <location>
        <begin position="242"/>
        <end position="265"/>
    </location>
</feature>
<dbReference type="InterPro" id="IPR006029">
    <property type="entry name" value="Neurotrans-gated_channel_TM"/>
</dbReference>
<keyword evidence="13 15" id="KW-0407">Ion channel</keyword>
<feature type="domain" description="Neurotransmitter-gated ion-channel ligand-binding" evidence="17">
    <location>
        <begin position="33"/>
        <end position="241"/>
    </location>
</feature>
<accession>A0AAD9QXJ4</accession>
<dbReference type="EMBL" id="JARQWQ010000010">
    <property type="protein sequence ID" value="KAK2569377.1"/>
    <property type="molecule type" value="Genomic_DNA"/>
</dbReference>
<keyword evidence="11" id="KW-0325">Glycoprotein</keyword>
<name>A0AAD9QXJ4_ACRCE</name>
<evidence type="ECO:0000256" key="8">
    <source>
        <dbReference type="ARBA" id="ARBA00023136"/>
    </source>
</evidence>
<dbReference type="InterPro" id="IPR036734">
    <property type="entry name" value="Neur_chan_lig-bd_sf"/>
</dbReference>
<evidence type="ECO:0000256" key="10">
    <source>
        <dbReference type="ARBA" id="ARBA00023170"/>
    </source>
</evidence>
<keyword evidence="2 15" id="KW-0813">Transport</keyword>
<dbReference type="InterPro" id="IPR018000">
    <property type="entry name" value="Neurotransmitter_ion_chnl_CS"/>
</dbReference>
<evidence type="ECO:0000256" key="13">
    <source>
        <dbReference type="ARBA" id="ARBA00023303"/>
    </source>
</evidence>
<protein>
    <submittedName>
        <fullName evidence="19">Neuronal acetylcholine receptor subunit alpha-3</fullName>
    </submittedName>
</protein>
<dbReference type="InterPro" id="IPR006202">
    <property type="entry name" value="Neur_chan_lig-bd"/>
</dbReference>
<keyword evidence="10 19" id="KW-0675">Receptor</keyword>
<evidence type="ECO:0000256" key="11">
    <source>
        <dbReference type="ARBA" id="ARBA00023180"/>
    </source>
</evidence>
<dbReference type="AlphaFoldDB" id="A0AAD9QXJ4"/>
<gene>
    <name evidence="19" type="ORF">P5673_006299</name>
</gene>